<dbReference type="KEGG" id="nmo:Nmlp_2081"/>
<evidence type="ECO:0000313" key="3">
    <source>
        <dbReference type="EMBL" id="CCQ36263.1"/>
    </source>
</evidence>
<dbReference type="Pfam" id="PF26455">
    <property type="entry name" value="DUF8134"/>
    <property type="match status" value="1"/>
</dbReference>
<dbReference type="EMBL" id="HF582854">
    <property type="protein sequence ID" value="CCQ36263.1"/>
    <property type="molecule type" value="Genomic_DNA"/>
</dbReference>
<proteinExistence type="predicted"/>
<sequence>MPTSVHQLDDGAWLSVNDAREVNVSDLWWLARQDFCSCAMADFLAEGFVEIGIDHPNVEGRIAGQCIECGESGVTDWLTLGRVVDPDEGRFFAVDPGSVHVPERRRRLASPPEKAENNSGRG</sequence>
<feature type="region of interest" description="Disordered" evidence="1">
    <location>
        <begin position="102"/>
        <end position="122"/>
    </location>
</feature>
<reference evidence="3 4" key="1">
    <citation type="journal article" date="2013" name="Genome Announc.">
        <title>Genome of the haloarchaeon Natronomonas moolapensis, a neutrophilic member of a previously haloalkaliphilic genus.</title>
        <authorList>
            <person name="Dyall-Smith M.L."/>
            <person name="Pfeiffer F."/>
            <person name="Oberwinkler T."/>
            <person name="Klee K."/>
            <person name="Rampp M."/>
            <person name="Palm P."/>
            <person name="Gross K."/>
            <person name="Schuster S.C."/>
            <person name="Oesterhelt D."/>
        </authorList>
    </citation>
    <scope>NUCLEOTIDE SEQUENCE [LARGE SCALE GENOMIC DNA]</scope>
    <source>
        <strain evidence="4">DSM 18674 / JCM 14361 / 8.8.11</strain>
    </source>
</reference>
<gene>
    <name evidence="3" type="ordered locus">Nmlp_2081</name>
</gene>
<dbReference type="RefSeq" id="WP_015409066.1">
    <property type="nucleotide sequence ID" value="NC_020388.1"/>
</dbReference>
<dbReference type="eggNOG" id="arCOG04747">
    <property type="taxonomic scope" value="Archaea"/>
</dbReference>
<evidence type="ECO:0000313" key="4">
    <source>
        <dbReference type="Proteomes" id="UP000011867"/>
    </source>
</evidence>
<dbReference type="GeneID" id="14652825"/>
<dbReference type="HOGENOM" id="CLU_163798_0_0_2"/>
<dbReference type="Proteomes" id="UP000011867">
    <property type="component" value="Chromosome"/>
</dbReference>
<organism evidence="3 4">
    <name type="scientific">Natronomonas moolapensis (strain DSM 18674 / CECT 7526 / JCM 14361 / 8.8.11)</name>
    <dbReference type="NCBI Taxonomy" id="268739"/>
    <lineage>
        <taxon>Archaea</taxon>
        <taxon>Methanobacteriati</taxon>
        <taxon>Methanobacteriota</taxon>
        <taxon>Stenosarchaea group</taxon>
        <taxon>Halobacteria</taxon>
        <taxon>Halobacteriales</taxon>
        <taxon>Natronomonadaceae</taxon>
        <taxon>Natronomonas</taxon>
    </lineage>
</organism>
<keyword evidence="4" id="KW-1185">Reference proteome</keyword>
<evidence type="ECO:0000256" key="1">
    <source>
        <dbReference type="SAM" id="MobiDB-lite"/>
    </source>
</evidence>
<name>M1XQ70_NATM8</name>
<protein>
    <recommendedName>
        <fullName evidence="2">DUF8134 domain-containing protein</fullName>
    </recommendedName>
</protein>
<evidence type="ECO:0000259" key="2">
    <source>
        <dbReference type="Pfam" id="PF26455"/>
    </source>
</evidence>
<feature type="domain" description="DUF8134" evidence="2">
    <location>
        <begin position="1"/>
        <end position="107"/>
    </location>
</feature>
<dbReference type="STRING" id="268739.Nmlp_2081"/>
<dbReference type="AlphaFoldDB" id="M1XQ70"/>
<accession>M1XQ70</accession>
<dbReference type="InterPro" id="IPR058447">
    <property type="entry name" value="DUF8134"/>
</dbReference>
<dbReference type="OrthoDB" id="193938at2157"/>